<keyword evidence="3 5" id="KW-0904">Protein phosphatase</keyword>
<dbReference type="Gene3D" id="3.20.20.140">
    <property type="entry name" value="Metal-dependent hydrolases"/>
    <property type="match status" value="1"/>
</dbReference>
<keyword evidence="2 5" id="KW-0378">Hydrolase</keyword>
<gene>
    <name evidence="6" type="ORF">QQS35_00585</name>
</gene>
<comment type="catalytic activity">
    <reaction evidence="4 5">
        <text>O-phospho-L-tyrosyl-[protein] + H2O = L-tyrosyl-[protein] + phosphate</text>
        <dbReference type="Rhea" id="RHEA:10684"/>
        <dbReference type="Rhea" id="RHEA-COMP:10136"/>
        <dbReference type="Rhea" id="RHEA-COMP:20101"/>
        <dbReference type="ChEBI" id="CHEBI:15377"/>
        <dbReference type="ChEBI" id="CHEBI:43474"/>
        <dbReference type="ChEBI" id="CHEBI:46858"/>
        <dbReference type="ChEBI" id="CHEBI:61978"/>
        <dbReference type="EC" id="3.1.3.48"/>
    </reaction>
</comment>
<organism evidence="6 7">
    <name type="scientific">Aquibacillus rhizosphaerae</name>
    <dbReference type="NCBI Taxonomy" id="3051431"/>
    <lineage>
        <taxon>Bacteria</taxon>
        <taxon>Bacillati</taxon>
        <taxon>Bacillota</taxon>
        <taxon>Bacilli</taxon>
        <taxon>Bacillales</taxon>
        <taxon>Bacillaceae</taxon>
        <taxon>Aquibacillus</taxon>
    </lineage>
</organism>
<comment type="similarity">
    <text evidence="1 5">Belongs to the metallo-dependent hydrolases superfamily. CpsB/CapC family.</text>
</comment>
<proteinExistence type="inferred from homology"/>
<dbReference type="Pfam" id="PF19567">
    <property type="entry name" value="CpsB_CapC"/>
    <property type="match status" value="1"/>
</dbReference>
<dbReference type="EC" id="3.1.3.48" evidence="5"/>
<dbReference type="InterPro" id="IPR016667">
    <property type="entry name" value="Caps_polysacc_synth_CpsB/CapC"/>
</dbReference>
<evidence type="ECO:0000256" key="1">
    <source>
        <dbReference type="ARBA" id="ARBA00005750"/>
    </source>
</evidence>
<dbReference type="PANTHER" id="PTHR39181:SF1">
    <property type="entry name" value="TYROSINE-PROTEIN PHOSPHATASE YWQE"/>
    <property type="match status" value="1"/>
</dbReference>
<sequence>MIDIHSHILIDNNGGAKHTTESLSVARKAHEQGIDKIIATPNLKADSQRGSKIDLVKQVHELNKRLMDEGVPVTVLPGQKMDINQDILALLNKGYVLPLNATSDFIFIELPTDHMPVHLRNLLFDIQVHGYQIIISQPETNRLFMENSDLLYEMVKNGAFIQISASSIVGKNGRKVQKFTQQLIEANLVHFVASSATENSGVYLEEAYAKLEKQFGLEKVYSFIENTQAIIDNASIFIEEPFRIQKRKSVLGLLK</sequence>
<evidence type="ECO:0000313" key="6">
    <source>
        <dbReference type="EMBL" id="MDL4838971.1"/>
    </source>
</evidence>
<keyword evidence="7" id="KW-1185">Reference proteome</keyword>
<accession>A0ABT7L2Z0</accession>
<evidence type="ECO:0000313" key="7">
    <source>
        <dbReference type="Proteomes" id="UP001235343"/>
    </source>
</evidence>
<dbReference type="EMBL" id="JASTZU010000001">
    <property type="protein sequence ID" value="MDL4838971.1"/>
    <property type="molecule type" value="Genomic_DNA"/>
</dbReference>
<dbReference type="PANTHER" id="PTHR39181">
    <property type="entry name" value="TYROSINE-PROTEIN PHOSPHATASE YWQE"/>
    <property type="match status" value="1"/>
</dbReference>
<comment type="caution">
    <text evidence="6">The sequence shown here is derived from an EMBL/GenBank/DDBJ whole genome shotgun (WGS) entry which is preliminary data.</text>
</comment>
<protein>
    <recommendedName>
        <fullName evidence="5">Tyrosine-protein phosphatase</fullName>
        <ecNumber evidence="5">3.1.3.48</ecNumber>
    </recommendedName>
</protein>
<dbReference type="RefSeq" id="WP_285929740.1">
    <property type="nucleotide sequence ID" value="NZ_JASTZU010000001.1"/>
</dbReference>
<evidence type="ECO:0000256" key="3">
    <source>
        <dbReference type="ARBA" id="ARBA00022912"/>
    </source>
</evidence>
<evidence type="ECO:0000256" key="2">
    <source>
        <dbReference type="ARBA" id="ARBA00022801"/>
    </source>
</evidence>
<evidence type="ECO:0000256" key="5">
    <source>
        <dbReference type="PIRNR" id="PIRNR016557"/>
    </source>
</evidence>
<reference evidence="6 7" key="1">
    <citation type="submission" date="2023-06" db="EMBL/GenBank/DDBJ databases">
        <title>Aquibacillus rhizosphaerae LR5S19.</title>
        <authorList>
            <person name="Sun J.-Q."/>
        </authorList>
    </citation>
    <scope>NUCLEOTIDE SEQUENCE [LARGE SCALE GENOMIC DNA]</scope>
    <source>
        <strain evidence="6 7">LR5S19</strain>
    </source>
</reference>
<dbReference type="PIRSF" id="PIRSF016557">
    <property type="entry name" value="Caps_synth_CpsB"/>
    <property type="match status" value="1"/>
</dbReference>
<evidence type="ECO:0000256" key="4">
    <source>
        <dbReference type="ARBA" id="ARBA00051722"/>
    </source>
</evidence>
<dbReference type="Proteomes" id="UP001235343">
    <property type="component" value="Unassembled WGS sequence"/>
</dbReference>
<name>A0ABT7L2Z0_9BACI</name>